<dbReference type="AlphaFoldDB" id="A0A5J4U7P3"/>
<dbReference type="InterPro" id="IPR052055">
    <property type="entry name" value="Hepadnavirus_pol/RT"/>
</dbReference>
<proteinExistence type="predicted"/>
<dbReference type="PANTHER" id="PTHR33050:SF8">
    <property type="entry name" value="REVERSE TRANSCRIPTASE DOMAIN-CONTAINING PROTEIN"/>
    <property type="match status" value="1"/>
</dbReference>
<name>A0A5J4U7P3_9EUKA</name>
<protein>
    <submittedName>
        <fullName evidence="1">Uncharacterized protein</fullName>
    </submittedName>
</protein>
<dbReference type="EMBL" id="SNRW01019891">
    <property type="protein sequence ID" value="KAA6365962.1"/>
    <property type="molecule type" value="Genomic_DNA"/>
</dbReference>
<evidence type="ECO:0000313" key="2">
    <source>
        <dbReference type="Proteomes" id="UP000324800"/>
    </source>
</evidence>
<sequence>MIYTEHLLGLQNSIADALSRLSWIGDYQINLVLLNEALLQINFQPTLDAFAHKPNMQLKRYCSPQEDIKAIAINARNILWTSELLLLHPPIGLIPKVIQKTIRDQVEAVLILPRWRRYKYRTMLPPIQNQVTLGPSDQVLIKGKTMKELSKLPPGIMEVLDSVAIDQLIAGTNSETWRKRRAGLTPLTNYLKQNNINTSTLLGNKPDVELVNALVWYKERGGPKLQQRMKNMKMHCGVVLSQFSQMNDFNNSSSVKTYSKGQGLSIQSKPRFPTIWNLQILFNYINIHTPTIRHTMMTRLRAAVFKTSW</sequence>
<accession>A0A5J4U7P3</accession>
<comment type="caution">
    <text evidence="1">The sequence shown here is derived from an EMBL/GenBank/DDBJ whole genome shotgun (WGS) entry which is preliminary data.</text>
</comment>
<dbReference type="PANTHER" id="PTHR33050">
    <property type="entry name" value="REVERSE TRANSCRIPTASE DOMAIN-CONTAINING PROTEIN"/>
    <property type="match status" value="1"/>
</dbReference>
<organism evidence="1 2">
    <name type="scientific">Streblomastix strix</name>
    <dbReference type="NCBI Taxonomy" id="222440"/>
    <lineage>
        <taxon>Eukaryota</taxon>
        <taxon>Metamonada</taxon>
        <taxon>Preaxostyla</taxon>
        <taxon>Oxymonadida</taxon>
        <taxon>Streblomastigidae</taxon>
        <taxon>Streblomastix</taxon>
    </lineage>
</organism>
<reference evidence="1 2" key="1">
    <citation type="submission" date="2019-03" db="EMBL/GenBank/DDBJ databases">
        <title>Single cell metagenomics reveals metabolic interactions within the superorganism composed of flagellate Streblomastix strix and complex community of Bacteroidetes bacteria on its surface.</title>
        <authorList>
            <person name="Treitli S.C."/>
            <person name="Kolisko M."/>
            <person name="Husnik F."/>
            <person name="Keeling P."/>
            <person name="Hampl V."/>
        </authorList>
    </citation>
    <scope>NUCLEOTIDE SEQUENCE [LARGE SCALE GENOMIC DNA]</scope>
    <source>
        <strain evidence="1">ST1C</strain>
    </source>
</reference>
<evidence type="ECO:0000313" key="1">
    <source>
        <dbReference type="EMBL" id="KAA6365962.1"/>
    </source>
</evidence>
<gene>
    <name evidence="1" type="ORF">EZS28_038512</name>
</gene>
<dbReference type="Proteomes" id="UP000324800">
    <property type="component" value="Unassembled WGS sequence"/>
</dbReference>